<dbReference type="EMBL" id="PGCJ01000519">
    <property type="protein sequence ID" value="PLW26839.1"/>
    <property type="molecule type" value="Genomic_DNA"/>
</dbReference>
<dbReference type="Proteomes" id="UP000235388">
    <property type="component" value="Unassembled WGS sequence"/>
</dbReference>
<proteinExistence type="predicted"/>
<reference evidence="1 2" key="1">
    <citation type="submission" date="2017-11" db="EMBL/GenBank/DDBJ databases">
        <title>De novo assembly and phasing of dikaryotic genomes from two isolates of Puccinia coronata f. sp. avenae, the causal agent of oat crown rust.</title>
        <authorList>
            <person name="Miller M.E."/>
            <person name="Zhang Y."/>
            <person name="Omidvar V."/>
            <person name="Sperschneider J."/>
            <person name="Schwessinger B."/>
            <person name="Raley C."/>
            <person name="Palmer J.M."/>
            <person name="Garnica D."/>
            <person name="Upadhyaya N."/>
            <person name="Rathjen J."/>
            <person name="Taylor J.M."/>
            <person name="Park R.F."/>
            <person name="Dodds P.N."/>
            <person name="Hirsch C.D."/>
            <person name="Kianian S.F."/>
            <person name="Figueroa M."/>
        </authorList>
    </citation>
    <scope>NUCLEOTIDE SEQUENCE [LARGE SCALE GENOMIC DNA]</scope>
    <source>
        <strain evidence="1">12NC29</strain>
    </source>
</reference>
<protein>
    <submittedName>
        <fullName evidence="1">Uncharacterized protein</fullName>
    </submittedName>
</protein>
<dbReference type="AlphaFoldDB" id="A0A2N5TMW8"/>
<organism evidence="1 2">
    <name type="scientific">Puccinia coronata f. sp. avenae</name>
    <dbReference type="NCBI Taxonomy" id="200324"/>
    <lineage>
        <taxon>Eukaryota</taxon>
        <taxon>Fungi</taxon>
        <taxon>Dikarya</taxon>
        <taxon>Basidiomycota</taxon>
        <taxon>Pucciniomycotina</taxon>
        <taxon>Pucciniomycetes</taxon>
        <taxon>Pucciniales</taxon>
        <taxon>Pucciniaceae</taxon>
        <taxon>Puccinia</taxon>
    </lineage>
</organism>
<evidence type="ECO:0000313" key="1">
    <source>
        <dbReference type="EMBL" id="PLW26839.1"/>
    </source>
</evidence>
<comment type="caution">
    <text evidence="1">The sequence shown here is derived from an EMBL/GenBank/DDBJ whole genome shotgun (WGS) entry which is preliminary data.</text>
</comment>
<keyword evidence="2" id="KW-1185">Reference proteome</keyword>
<name>A0A2N5TMW8_9BASI</name>
<gene>
    <name evidence="1" type="ORF">PCANC_28607</name>
</gene>
<accession>A0A2N5TMW8</accession>
<sequence>MADPLKLLAAWDYLSFPDFPAAAEPRPKLLLLDPPAFVEQVLLLPDPYQPDPHLLDPHQRSSPHLMNFQLHHPSYELDLLAPLLLDKSLKELFLTTCGRAEGAEP</sequence>
<evidence type="ECO:0000313" key="2">
    <source>
        <dbReference type="Proteomes" id="UP000235388"/>
    </source>
</evidence>